<comment type="caution">
    <text evidence="2">The sequence shown here is derived from an EMBL/GenBank/DDBJ whole genome shotgun (WGS) entry which is preliminary data.</text>
</comment>
<dbReference type="EMBL" id="BAAADE010000005">
    <property type="protein sequence ID" value="GAA0607901.1"/>
    <property type="molecule type" value="Genomic_DNA"/>
</dbReference>
<feature type="region of interest" description="Disordered" evidence="1">
    <location>
        <begin position="83"/>
        <end position="108"/>
    </location>
</feature>
<name>A0ABN1GBI0_9HYPH</name>
<feature type="compositionally biased region" description="Basic and acidic residues" evidence="1">
    <location>
        <begin position="91"/>
        <end position="106"/>
    </location>
</feature>
<dbReference type="RefSeq" id="WP_343805962.1">
    <property type="nucleotide sequence ID" value="NZ_BAAADE010000005.1"/>
</dbReference>
<organism evidence="2 3">
    <name type="scientific">Paenochrobactrum glaciei</name>
    <dbReference type="NCBI Taxonomy" id="486407"/>
    <lineage>
        <taxon>Bacteria</taxon>
        <taxon>Pseudomonadati</taxon>
        <taxon>Pseudomonadota</taxon>
        <taxon>Alphaproteobacteria</taxon>
        <taxon>Hyphomicrobiales</taxon>
        <taxon>Brucellaceae</taxon>
        <taxon>Paenochrobactrum</taxon>
    </lineage>
</organism>
<protein>
    <submittedName>
        <fullName evidence="2">Uncharacterized protein</fullName>
    </submittedName>
</protein>
<dbReference type="Proteomes" id="UP001424441">
    <property type="component" value="Unassembled WGS sequence"/>
</dbReference>
<proteinExistence type="predicted"/>
<sequence length="187" mass="19888">MPKKPHPADIADRAKIATATHFNVHVRNGSFEKINREAPTLAKAAEIAAQISAQNGGKPCLIYGITPAKMTVLVPKDMIDAARSGTTPAKRQAEKAKRKAKADAPKGGKRAAILEAAQNGKMPAAPDFSAPTHARFRKKLAEIVAMAKAGDIKGLKAMKINPVSTSPKAMARYRDLCIIALNARAAY</sequence>
<evidence type="ECO:0000313" key="2">
    <source>
        <dbReference type="EMBL" id="GAA0607901.1"/>
    </source>
</evidence>
<evidence type="ECO:0000313" key="3">
    <source>
        <dbReference type="Proteomes" id="UP001424441"/>
    </source>
</evidence>
<gene>
    <name evidence="2" type="ORF">GCM10008943_24280</name>
</gene>
<keyword evidence="3" id="KW-1185">Reference proteome</keyword>
<accession>A0ABN1GBI0</accession>
<evidence type="ECO:0000256" key="1">
    <source>
        <dbReference type="SAM" id="MobiDB-lite"/>
    </source>
</evidence>
<reference evidence="2 3" key="1">
    <citation type="journal article" date="2019" name="Int. J. Syst. Evol. Microbiol.">
        <title>The Global Catalogue of Microorganisms (GCM) 10K type strain sequencing project: providing services to taxonomists for standard genome sequencing and annotation.</title>
        <authorList>
            <consortium name="The Broad Institute Genomics Platform"/>
            <consortium name="The Broad Institute Genome Sequencing Center for Infectious Disease"/>
            <person name="Wu L."/>
            <person name="Ma J."/>
        </authorList>
    </citation>
    <scope>NUCLEOTIDE SEQUENCE [LARGE SCALE GENOMIC DNA]</scope>
    <source>
        <strain evidence="2 3">JCM 15115</strain>
    </source>
</reference>